<keyword evidence="7" id="KW-1185">Reference proteome</keyword>
<keyword evidence="1" id="KW-0479">Metal-binding</keyword>
<dbReference type="PANTHER" id="PTHR10277:SF9">
    <property type="entry name" value="2-ISOPROPYLMALATE SYNTHASE 1, CHLOROPLASTIC-RELATED"/>
    <property type="match status" value="1"/>
</dbReference>
<dbReference type="RefSeq" id="WP_106077915.1">
    <property type="nucleotide sequence ID" value="NZ_JARBFV010000001.1"/>
</dbReference>
<evidence type="ECO:0000313" key="6">
    <source>
        <dbReference type="Proteomes" id="UP000239469"/>
    </source>
</evidence>
<dbReference type="Pfam" id="PF00682">
    <property type="entry name" value="HMGL-like"/>
    <property type="match status" value="1"/>
</dbReference>
<feature type="domain" description="Pyruvate carboxyltransferase" evidence="3">
    <location>
        <begin position="3"/>
        <end position="253"/>
    </location>
</feature>
<accession>A0A2S9WZN8</accession>
<dbReference type="Proteomes" id="UP000239469">
    <property type="component" value="Unassembled WGS sequence"/>
</dbReference>
<reference evidence="4 7" key="2">
    <citation type="submission" date="2023-12" db="EMBL/GenBank/DDBJ databases">
        <title>Evaluation and characterization of a potential secondary metabolite violacein from indigenous Chromobacterium amazonense SAM215.</title>
        <authorList>
            <person name="Tarafdar M.R."/>
            <person name="Abedin S.M."/>
            <person name="Atiqua A."/>
            <person name="Saha A."/>
            <person name="Khan S.N."/>
        </authorList>
    </citation>
    <scope>NUCLEOTIDE SEQUENCE [LARGE SCALE GENOMIC DNA]</scope>
    <source>
        <strain evidence="4 7">SAM215</strain>
    </source>
</reference>
<gene>
    <name evidence="5" type="ORF">BUE93_19500</name>
    <name evidence="4" type="ORF">QCL97_011025</name>
</gene>
<dbReference type="InterPro" id="IPR013785">
    <property type="entry name" value="Aldolase_TIM"/>
</dbReference>
<dbReference type="Gene3D" id="3.20.20.70">
    <property type="entry name" value="Aldolase class I"/>
    <property type="match status" value="1"/>
</dbReference>
<name>A0A2S9WZN8_9NEIS</name>
<comment type="caution">
    <text evidence="5">The sequence shown here is derived from an EMBL/GenBank/DDBJ whole genome shotgun (WGS) entry which is preliminary data.</text>
</comment>
<dbReference type="InterPro" id="IPR050073">
    <property type="entry name" value="2-IPM_HCS-like"/>
</dbReference>
<dbReference type="EMBL" id="JAVFJF020000020">
    <property type="protein sequence ID" value="MEJ8675256.1"/>
    <property type="molecule type" value="Genomic_DNA"/>
</dbReference>
<sequence>MKISNIDVTLRDGGYRNLFSFSENYAKQHVQMMDQAGVEWIEIGYRNGSFKPIDNIGQTGLSPDAYIRSLREVAQRPCICVMAHPKNIPEQDLAHMRTLGVDMLRFCADQQNMARTLDYVREAKQLGYTVCFNLTRISQHSVKMMARQAEQAVEAGADVIYLADSNGSMTPERVERLVTTIHSVGQCEVGFHAHDNVGLAMSNSIAALNAGASFIDSSLRGMGKGAGNLKLELWLGFLRRERGVSQYDYAPLLDQVDHLEKTDSQARPAQPLDDLILGLFDLNVEQRERLHSNARRVSDMLANAEA</sequence>
<evidence type="ECO:0000313" key="4">
    <source>
        <dbReference type="EMBL" id="MEJ8675256.1"/>
    </source>
</evidence>
<dbReference type="GO" id="GO:0009098">
    <property type="term" value="P:L-leucine biosynthetic process"/>
    <property type="evidence" value="ECO:0007669"/>
    <property type="project" value="TreeGrafter"/>
</dbReference>
<dbReference type="AlphaFoldDB" id="A0A2S9WZN8"/>
<dbReference type="Proteomes" id="UP001224516">
    <property type="component" value="Unassembled WGS sequence"/>
</dbReference>
<dbReference type="EMBL" id="MTBD01000036">
    <property type="protein sequence ID" value="PRP68931.1"/>
    <property type="molecule type" value="Genomic_DNA"/>
</dbReference>
<organism evidence="5 6">
    <name type="scientific">Chromobacterium amazonense</name>
    <dbReference type="NCBI Taxonomy" id="1382803"/>
    <lineage>
        <taxon>Bacteria</taxon>
        <taxon>Pseudomonadati</taxon>
        <taxon>Pseudomonadota</taxon>
        <taxon>Betaproteobacteria</taxon>
        <taxon>Neisseriales</taxon>
        <taxon>Chromobacteriaceae</taxon>
        <taxon>Chromobacterium</taxon>
    </lineage>
</organism>
<evidence type="ECO:0000256" key="1">
    <source>
        <dbReference type="ARBA" id="ARBA00022723"/>
    </source>
</evidence>
<dbReference type="GO" id="GO:0046872">
    <property type="term" value="F:metal ion binding"/>
    <property type="evidence" value="ECO:0007669"/>
    <property type="project" value="UniProtKB-KW"/>
</dbReference>
<evidence type="ECO:0000313" key="7">
    <source>
        <dbReference type="Proteomes" id="UP001224516"/>
    </source>
</evidence>
<dbReference type="GO" id="GO:0003852">
    <property type="term" value="F:2-isopropylmalate synthase activity"/>
    <property type="evidence" value="ECO:0007669"/>
    <property type="project" value="TreeGrafter"/>
</dbReference>
<dbReference type="PANTHER" id="PTHR10277">
    <property type="entry name" value="HOMOCITRATE SYNTHASE-RELATED"/>
    <property type="match status" value="1"/>
</dbReference>
<dbReference type="PROSITE" id="PS50991">
    <property type="entry name" value="PYR_CT"/>
    <property type="match status" value="1"/>
</dbReference>
<reference evidence="5 6" key="1">
    <citation type="submission" date="2017-01" db="EMBL/GenBank/DDBJ databases">
        <title>New insights into the genetic diversity of Chromobacterium isolated from tropical freshwater lake.</title>
        <authorList>
            <person name="Santos A.B."/>
            <person name="Nascimento A.M."/>
            <person name="Da Silva P.C."/>
        </authorList>
    </citation>
    <scope>NUCLEOTIDE SEQUENCE [LARGE SCALE GENOMIC DNA]</scope>
    <source>
        <strain evidence="5 6">56AF</strain>
    </source>
</reference>
<keyword evidence="2" id="KW-0464">Manganese</keyword>
<evidence type="ECO:0000313" key="5">
    <source>
        <dbReference type="EMBL" id="PRP68931.1"/>
    </source>
</evidence>
<dbReference type="InterPro" id="IPR000891">
    <property type="entry name" value="PYR_CT"/>
</dbReference>
<protein>
    <recommendedName>
        <fullName evidence="3">Pyruvate carboxyltransferase domain-containing protein</fullName>
    </recommendedName>
</protein>
<dbReference type="OrthoDB" id="9803573at2"/>
<proteinExistence type="predicted"/>
<dbReference type="SUPFAM" id="SSF51569">
    <property type="entry name" value="Aldolase"/>
    <property type="match status" value="1"/>
</dbReference>
<evidence type="ECO:0000259" key="3">
    <source>
        <dbReference type="PROSITE" id="PS50991"/>
    </source>
</evidence>
<evidence type="ECO:0000256" key="2">
    <source>
        <dbReference type="ARBA" id="ARBA00023211"/>
    </source>
</evidence>